<dbReference type="InterPro" id="IPR011009">
    <property type="entry name" value="Kinase-like_dom_sf"/>
</dbReference>
<sequence>NSIHLTCFNHLHQKKFLYITLSVNTTISSSSSRNFGFRGFKNRDGQRQKQTQSKGSCQTIIGFVFLTRYHDLYQENEAYEYVFSCRKPTRRRRSLRNQLLKTATGKFCNENLAGQGGCGDVYKGWLDYRTNEAVKPGHGFPVGVKKIKKEGAQGLEEWRNELKILSSFHHPNVVKLLGYCADGPHRMLVFEFIPMGSLEATLSRECSTELNWIKRIKIAKGLARGLEYLHTMDRPVIHRDIKTQCKNILNFDPSVPLVSVVLQDFNPKIADFGISRFGPQGDKTHLSTRVLGSKGYFAPEYIGTEILTGLRAVKRYPNGVLRELSRWARPYLNDRKGLHCVIDKRVVKNLDIEEAYEFATIILQCLTEDPRKRPTITQVLNSLEQLEQNMNRWNHTFHNRNALRKPYQI</sequence>
<dbReference type="PROSITE" id="PS50011">
    <property type="entry name" value="PROTEIN_KINASE_DOM"/>
    <property type="match status" value="1"/>
</dbReference>
<protein>
    <submittedName>
        <fullName evidence="2">Protein kinase, catalytic domain-containing protein</fullName>
    </submittedName>
</protein>
<organism evidence="2 3">
    <name type="scientific">Cynara cardunculus var. scolymus</name>
    <name type="common">Globe artichoke</name>
    <name type="synonym">Cynara scolymus</name>
    <dbReference type="NCBI Taxonomy" id="59895"/>
    <lineage>
        <taxon>Eukaryota</taxon>
        <taxon>Viridiplantae</taxon>
        <taxon>Streptophyta</taxon>
        <taxon>Embryophyta</taxon>
        <taxon>Tracheophyta</taxon>
        <taxon>Spermatophyta</taxon>
        <taxon>Magnoliopsida</taxon>
        <taxon>eudicotyledons</taxon>
        <taxon>Gunneridae</taxon>
        <taxon>Pentapetalae</taxon>
        <taxon>asterids</taxon>
        <taxon>campanulids</taxon>
        <taxon>Asterales</taxon>
        <taxon>Asteraceae</taxon>
        <taxon>Carduoideae</taxon>
        <taxon>Cardueae</taxon>
        <taxon>Carduinae</taxon>
        <taxon>Cynara</taxon>
    </lineage>
</organism>
<dbReference type="Gene3D" id="1.10.510.10">
    <property type="entry name" value="Transferase(Phosphotransferase) domain 1"/>
    <property type="match status" value="1"/>
</dbReference>
<gene>
    <name evidence="2" type="ORF">Ccrd_016100</name>
</gene>
<dbReference type="GO" id="GO:0004672">
    <property type="term" value="F:protein kinase activity"/>
    <property type="evidence" value="ECO:0007669"/>
    <property type="project" value="InterPro"/>
</dbReference>
<dbReference type="OMA" id="CERHHRI"/>
<dbReference type="Pfam" id="PF00069">
    <property type="entry name" value="Pkinase"/>
    <property type="match status" value="1"/>
</dbReference>
<feature type="domain" description="Protein kinase" evidence="1">
    <location>
        <begin position="107"/>
        <end position="398"/>
    </location>
</feature>
<dbReference type="Gene3D" id="3.30.200.20">
    <property type="entry name" value="Phosphorylase Kinase, domain 1"/>
    <property type="match status" value="1"/>
</dbReference>
<proteinExistence type="predicted"/>
<keyword evidence="2" id="KW-0418">Kinase</keyword>
<evidence type="ECO:0000259" key="1">
    <source>
        <dbReference type="PROSITE" id="PS50011"/>
    </source>
</evidence>
<dbReference type="PANTHER" id="PTHR45621">
    <property type="entry name" value="OS01G0588500 PROTEIN-RELATED"/>
    <property type="match status" value="1"/>
</dbReference>
<keyword evidence="3" id="KW-1185">Reference proteome</keyword>
<feature type="non-terminal residue" evidence="2">
    <location>
        <position position="1"/>
    </location>
</feature>
<dbReference type="Proteomes" id="UP000243975">
    <property type="component" value="Unassembled WGS sequence"/>
</dbReference>
<keyword evidence="2" id="KW-0808">Transferase</keyword>
<accession>A0A103YAG8</accession>
<dbReference type="AlphaFoldDB" id="A0A103YAG8"/>
<dbReference type="InterPro" id="IPR050823">
    <property type="entry name" value="Plant_Ser_Thr_Prot_Kinase"/>
</dbReference>
<dbReference type="Gramene" id="KVI05494">
    <property type="protein sequence ID" value="KVI05494"/>
    <property type="gene ID" value="Ccrd_016100"/>
</dbReference>
<dbReference type="GO" id="GO:0005524">
    <property type="term" value="F:ATP binding"/>
    <property type="evidence" value="ECO:0007669"/>
    <property type="project" value="InterPro"/>
</dbReference>
<name>A0A103YAG8_CYNCS</name>
<evidence type="ECO:0000313" key="2">
    <source>
        <dbReference type="EMBL" id="KVI05494.1"/>
    </source>
</evidence>
<reference evidence="2 3" key="1">
    <citation type="journal article" date="2016" name="Sci. Rep.">
        <title>The genome sequence of the outbreeding globe artichoke constructed de novo incorporating a phase-aware low-pass sequencing strategy of F1 progeny.</title>
        <authorList>
            <person name="Scaglione D."/>
            <person name="Reyes-Chin-Wo S."/>
            <person name="Acquadro A."/>
            <person name="Froenicke L."/>
            <person name="Portis E."/>
            <person name="Beitel C."/>
            <person name="Tirone M."/>
            <person name="Mauro R."/>
            <person name="Lo Monaco A."/>
            <person name="Mauromicale G."/>
            <person name="Faccioli P."/>
            <person name="Cattivelli L."/>
            <person name="Rieseberg L."/>
            <person name="Michelmore R."/>
            <person name="Lanteri S."/>
        </authorList>
    </citation>
    <scope>NUCLEOTIDE SEQUENCE [LARGE SCALE GENOMIC DNA]</scope>
    <source>
        <strain evidence="2">2C</strain>
    </source>
</reference>
<dbReference type="EMBL" id="LEKV01001869">
    <property type="protein sequence ID" value="KVI05494.1"/>
    <property type="molecule type" value="Genomic_DNA"/>
</dbReference>
<dbReference type="InterPro" id="IPR000719">
    <property type="entry name" value="Prot_kinase_dom"/>
</dbReference>
<feature type="non-terminal residue" evidence="2">
    <location>
        <position position="409"/>
    </location>
</feature>
<evidence type="ECO:0000313" key="3">
    <source>
        <dbReference type="Proteomes" id="UP000243975"/>
    </source>
</evidence>
<dbReference type="SUPFAM" id="SSF56112">
    <property type="entry name" value="Protein kinase-like (PK-like)"/>
    <property type="match status" value="1"/>
</dbReference>
<comment type="caution">
    <text evidence="2">The sequence shown here is derived from an EMBL/GenBank/DDBJ whole genome shotgun (WGS) entry which is preliminary data.</text>
</comment>